<proteinExistence type="inferred from homology"/>
<dbReference type="PROSITE" id="PS50404">
    <property type="entry name" value="GST_NTER"/>
    <property type="match status" value="1"/>
</dbReference>
<dbReference type="InterPro" id="IPR044627">
    <property type="entry name" value="DHAR1/2/3/4"/>
</dbReference>
<comment type="catalytic activity">
    <reaction evidence="6">
        <text>L-dehydroascorbate + 2 glutathione = glutathione disulfide + L-ascorbate</text>
        <dbReference type="Rhea" id="RHEA:24424"/>
        <dbReference type="ChEBI" id="CHEBI:38290"/>
        <dbReference type="ChEBI" id="CHEBI:57925"/>
        <dbReference type="ChEBI" id="CHEBI:58297"/>
        <dbReference type="ChEBI" id="CHEBI:58539"/>
        <dbReference type="EC" id="1.8.5.1"/>
    </reaction>
</comment>
<protein>
    <recommendedName>
        <fullName evidence="1">glutathione dehydrogenase (ascorbate)</fullName>
        <ecNumber evidence="1">1.8.5.1</ecNumber>
    </recommendedName>
</protein>
<evidence type="ECO:0000256" key="7">
    <source>
        <dbReference type="SAM" id="SignalP"/>
    </source>
</evidence>
<dbReference type="GO" id="GO:0033355">
    <property type="term" value="P:ascorbate glutathione cycle"/>
    <property type="evidence" value="ECO:0007669"/>
    <property type="project" value="InterPro"/>
</dbReference>
<dbReference type="EMBL" id="HBGY01007050">
    <property type="protein sequence ID" value="CAD9564198.1"/>
    <property type="molecule type" value="Transcribed_RNA"/>
</dbReference>
<dbReference type="InterPro" id="IPR036282">
    <property type="entry name" value="Glutathione-S-Trfase_C_sf"/>
</dbReference>
<dbReference type="Gene3D" id="1.20.1050.10">
    <property type="match status" value="1"/>
</dbReference>
<evidence type="ECO:0000259" key="9">
    <source>
        <dbReference type="PROSITE" id="PS50405"/>
    </source>
</evidence>
<keyword evidence="2" id="KW-0216">Detoxification</keyword>
<dbReference type="EC" id="1.8.5.1" evidence="1"/>
<dbReference type="SFLD" id="SFLDS00019">
    <property type="entry name" value="Glutathione_Transferase_(cytos"/>
    <property type="match status" value="1"/>
</dbReference>
<dbReference type="Gene3D" id="3.40.30.10">
    <property type="entry name" value="Glutaredoxin"/>
    <property type="match status" value="1"/>
</dbReference>
<feature type="signal peptide" evidence="7">
    <location>
        <begin position="1"/>
        <end position="17"/>
    </location>
</feature>
<dbReference type="SUPFAM" id="SSF52833">
    <property type="entry name" value="Thioredoxin-like"/>
    <property type="match status" value="1"/>
</dbReference>
<sequence>MKLQVLAITLLQHFSNAFVVSNSRIKTTELFGSVRGLESGKDTSVEPTEGGMVLYVKAAEDGKSVGDCPFTQYVRMVLEEKGLDYDVRPCTAETKPQWLIELYEGKMPALRHRRECYTESEVIAQYLEFFFSGDEYASLAKPKKKEMAEASEVVGKIFPALAKYLKHTPDGDDEDDELKSGLCEALNLLEAHLTSEGRTGPFIVGDGEHVTLLDCNLAPKLYHMKVGVTAFKDNAVGVDDDFPAVAGYINTIFNRESFTKTKYPEETIVWGWGNARSK</sequence>
<dbReference type="PANTHER" id="PTHR44420">
    <property type="entry name" value="GLUTATHIONE S-TRANSFERASE DHAR2-RELATED"/>
    <property type="match status" value="1"/>
</dbReference>
<dbReference type="GO" id="GO:0016740">
    <property type="term" value="F:transferase activity"/>
    <property type="evidence" value="ECO:0007669"/>
    <property type="project" value="UniProtKB-KW"/>
</dbReference>
<dbReference type="Pfam" id="PF13417">
    <property type="entry name" value="GST_N_3"/>
    <property type="match status" value="1"/>
</dbReference>
<dbReference type="PROSITE" id="PS50405">
    <property type="entry name" value="GST_CTER"/>
    <property type="match status" value="1"/>
</dbReference>
<dbReference type="InterPro" id="IPR004045">
    <property type="entry name" value="Glutathione_S-Trfase_N"/>
</dbReference>
<evidence type="ECO:0000256" key="4">
    <source>
        <dbReference type="ARBA" id="ARBA00023002"/>
    </source>
</evidence>
<evidence type="ECO:0000256" key="6">
    <source>
        <dbReference type="ARBA" id="ARBA00049544"/>
    </source>
</evidence>
<dbReference type="InterPro" id="IPR036249">
    <property type="entry name" value="Thioredoxin-like_sf"/>
</dbReference>
<gene>
    <name evidence="10" type="ORF">LDAN0321_LOCUS4374</name>
</gene>
<evidence type="ECO:0000313" key="10">
    <source>
        <dbReference type="EMBL" id="CAD9564198.1"/>
    </source>
</evidence>
<dbReference type="PANTHER" id="PTHR44420:SF2">
    <property type="entry name" value="GLUTATHIONE S-TRANSFERASE DHAR2-RELATED"/>
    <property type="match status" value="1"/>
</dbReference>
<keyword evidence="7" id="KW-0732">Signal</keyword>
<evidence type="ECO:0000256" key="1">
    <source>
        <dbReference type="ARBA" id="ARBA00012436"/>
    </source>
</evidence>
<evidence type="ECO:0000256" key="2">
    <source>
        <dbReference type="ARBA" id="ARBA00022575"/>
    </source>
</evidence>
<dbReference type="SUPFAM" id="SSF47616">
    <property type="entry name" value="GST C-terminal domain-like"/>
    <property type="match status" value="1"/>
</dbReference>
<feature type="domain" description="GST N-terminal" evidence="8">
    <location>
        <begin position="58"/>
        <end position="135"/>
    </location>
</feature>
<feature type="chain" id="PRO_5031110303" description="glutathione dehydrogenase (ascorbate)" evidence="7">
    <location>
        <begin position="18"/>
        <end position="278"/>
    </location>
</feature>
<dbReference type="InterPro" id="IPR040079">
    <property type="entry name" value="Glutathione_S-Trfase"/>
</dbReference>
<evidence type="ECO:0000256" key="5">
    <source>
        <dbReference type="ARBA" id="ARBA00024194"/>
    </source>
</evidence>
<accession>A0A7S2NX13</accession>
<name>A0A7S2NX13_9STRA</name>
<dbReference type="CDD" id="cd00570">
    <property type="entry name" value="GST_N_family"/>
    <property type="match status" value="1"/>
</dbReference>
<organism evidence="10">
    <name type="scientific">Leptocylindrus danicus</name>
    <dbReference type="NCBI Taxonomy" id="163516"/>
    <lineage>
        <taxon>Eukaryota</taxon>
        <taxon>Sar</taxon>
        <taxon>Stramenopiles</taxon>
        <taxon>Ochrophyta</taxon>
        <taxon>Bacillariophyta</taxon>
        <taxon>Coscinodiscophyceae</taxon>
        <taxon>Chaetocerotophycidae</taxon>
        <taxon>Leptocylindrales</taxon>
        <taxon>Leptocylindraceae</taxon>
        <taxon>Leptocylindrus</taxon>
    </lineage>
</organism>
<keyword evidence="4" id="KW-0560">Oxidoreductase</keyword>
<reference evidence="10" key="1">
    <citation type="submission" date="2021-01" db="EMBL/GenBank/DDBJ databases">
        <authorList>
            <person name="Corre E."/>
            <person name="Pelletier E."/>
            <person name="Niang G."/>
            <person name="Scheremetjew M."/>
            <person name="Finn R."/>
            <person name="Kale V."/>
            <person name="Holt S."/>
            <person name="Cochrane G."/>
            <person name="Meng A."/>
            <person name="Brown T."/>
            <person name="Cohen L."/>
        </authorList>
    </citation>
    <scope>NUCLEOTIDE SEQUENCE</scope>
    <source>
        <strain evidence="10">B650</strain>
    </source>
</reference>
<dbReference type="GO" id="GO:0045174">
    <property type="term" value="F:glutathione dehydrogenase (ascorbate) activity"/>
    <property type="evidence" value="ECO:0007669"/>
    <property type="project" value="UniProtKB-EC"/>
</dbReference>
<feature type="domain" description="GST C-terminal" evidence="9">
    <location>
        <begin position="117"/>
        <end position="278"/>
    </location>
</feature>
<dbReference type="InterPro" id="IPR010987">
    <property type="entry name" value="Glutathione-S-Trfase_C-like"/>
</dbReference>
<evidence type="ECO:0000259" key="8">
    <source>
        <dbReference type="PROSITE" id="PS50404"/>
    </source>
</evidence>
<comment type="similarity">
    <text evidence="5">Belongs to the GST superfamily. DHAR family.</text>
</comment>
<keyword evidence="3" id="KW-0808">Transferase</keyword>
<evidence type="ECO:0000256" key="3">
    <source>
        <dbReference type="ARBA" id="ARBA00022679"/>
    </source>
</evidence>
<dbReference type="AlphaFoldDB" id="A0A7S2NX13"/>